<organism evidence="1 2">
    <name type="scientific">Paludibacterium denitrificans</name>
    <dbReference type="NCBI Taxonomy" id="2675226"/>
    <lineage>
        <taxon>Bacteria</taxon>
        <taxon>Pseudomonadati</taxon>
        <taxon>Pseudomonadota</taxon>
        <taxon>Betaproteobacteria</taxon>
        <taxon>Neisseriales</taxon>
        <taxon>Chromobacteriaceae</taxon>
        <taxon>Paludibacterium</taxon>
    </lineage>
</organism>
<evidence type="ECO:0000313" key="2">
    <source>
        <dbReference type="Proteomes" id="UP000446658"/>
    </source>
</evidence>
<reference evidence="1 2" key="1">
    <citation type="submission" date="2019-11" db="EMBL/GenBank/DDBJ databases">
        <title>Draft genome sequence of Paludibacterium sp. dN18-1.</title>
        <authorList>
            <person name="Im W.-T."/>
        </authorList>
    </citation>
    <scope>NUCLEOTIDE SEQUENCE [LARGE SCALE GENOMIC DNA]</scope>
    <source>
        <strain evidence="2">dN 18-1</strain>
    </source>
</reference>
<dbReference type="RefSeq" id="WP_230370704.1">
    <property type="nucleotide sequence ID" value="NZ_WLYX01000001.1"/>
</dbReference>
<protein>
    <submittedName>
        <fullName evidence="1">Uncharacterized protein</fullName>
    </submittedName>
</protein>
<comment type="caution">
    <text evidence="1">The sequence shown here is derived from an EMBL/GenBank/DDBJ whole genome shotgun (WGS) entry which is preliminary data.</text>
</comment>
<name>A0A844GAZ1_9NEIS</name>
<keyword evidence="2" id="KW-1185">Reference proteome</keyword>
<dbReference type="AlphaFoldDB" id="A0A844GAZ1"/>
<evidence type="ECO:0000313" key="1">
    <source>
        <dbReference type="EMBL" id="MTD33646.1"/>
    </source>
</evidence>
<sequence>MSLLSTNMALSRAERSWLPLWGRTGKLVMKWSCGINRDRYPALENTFESFASTRVKLLTQWATLHWQRLEVLAQQCALQLPQPGDARLTDAARMLKDASELSFVQPDGKVLASSVRSREGSSGLNAQALAQGLKAPFLHGPYIDPVTKTLGPTSSRFHDAVTLMFYQPVIKDGVVLGCLCARVPNDVMSDLIQREAGHIFHESGDNYLFMVRSVFDRSIVANHRAVAFAL</sequence>
<gene>
    <name evidence="1" type="ORF">GKE73_13200</name>
</gene>
<dbReference type="Proteomes" id="UP000446658">
    <property type="component" value="Unassembled WGS sequence"/>
</dbReference>
<dbReference type="EMBL" id="WLYX01000001">
    <property type="protein sequence ID" value="MTD33646.1"/>
    <property type="molecule type" value="Genomic_DNA"/>
</dbReference>
<accession>A0A844GAZ1</accession>
<proteinExistence type="predicted"/>